<evidence type="ECO:0000313" key="1">
    <source>
        <dbReference type="EMBL" id="EGY53412.1"/>
    </source>
</evidence>
<dbReference type="AlphaFoldDB" id="G4CFE8"/>
<accession>G4CFE8</accession>
<gene>
    <name evidence="1" type="ORF">HMPREF9371_0337</name>
</gene>
<dbReference type="Proteomes" id="UP000003019">
    <property type="component" value="Unassembled WGS sequence"/>
</dbReference>
<dbReference type="EMBL" id="AGAY01000013">
    <property type="protein sequence ID" value="EGY53412.1"/>
    <property type="molecule type" value="Genomic_DNA"/>
</dbReference>
<proteinExistence type="predicted"/>
<protein>
    <submittedName>
        <fullName evidence="1">Uncharacterized protein</fullName>
    </submittedName>
</protein>
<organism evidence="1 2">
    <name type="scientific">Neisseria shayeganii 871</name>
    <dbReference type="NCBI Taxonomy" id="1032488"/>
    <lineage>
        <taxon>Bacteria</taxon>
        <taxon>Pseudomonadati</taxon>
        <taxon>Pseudomonadota</taxon>
        <taxon>Betaproteobacteria</taxon>
        <taxon>Neisseriales</taxon>
        <taxon>Neisseriaceae</taxon>
        <taxon>Neisseria</taxon>
    </lineage>
</organism>
<evidence type="ECO:0000313" key="2">
    <source>
        <dbReference type="Proteomes" id="UP000003019"/>
    </source>
</evidence>
<sequence>MHDVRIYTINRPRINGFMSKRNKILIYVNVFCLFGSDASRFFN</sequence>
<keyword evidence="2" id="KW-1185">Reference proteome</keyword>
<name>G4CFE8_9NEIS</name>
<reference evidence="1 2" key="1">
    <citation type="submission" date="2011-05" db="EMBL/GenBank/DDBJ databases">
        <authorList>
            <person name="Muzny D."/>
            <person name="Qin X."/>
            <person name="Deng J."/>
            <person name="Jiang H."/>
            <person name="Liu Y."/>
            <person name="Qu J."/>
            <person name="Song X.-Z."/>
            <person name="Zhang L."/>
            <person name="Thornton R."/>
            <person name="Coyle M."/>
            <person name="Francisco L."/>
            <person name="Jackson L."/>
            <person name="Javaid M."/>
            <person name="Korchina V."/>
            <person name="Kovar C."/>
            <person name="Mata R."/>
            <person name="Mathew T."/>
            <person name="Ngo R."/>
            <person name="Nguyen L."/>
            <person name="Nguyen N."/>
            <person name="Okwuonu G."/>
            <person name="Ongeri F."/>
            <person name="Pham C."/>
            <person name="Simmons D."/>
            <person name="Wilczek-Boney K."/>
            <person name="Hale W."/>
            <person name="Jakkamsetti A."/>
            <person name="Pham P."/>
            <person name="Ruth R."/>
            <person name="San Lucas F."/>
            <person name="Warren J."/>
            <person name="Zhang J."/>
            <person name="Zhao Z."/>
            <person name="Zhou C."/>
            <person name="Zhu D."/>
            <person name="Lee S."/>
            <person name="Bess C."/>
            <person name="Blankenburg K."/>
            <person name="Forbes L."/>
            <person name="Fu Q."/>
            <person name="Gubbala S."/>
            <person name="Hirani K."/>
            <person name="Jayaseelan J.C."/>
            <person name="Lara F."/>
            <person name="Munidasa M."/>
            <person name="Palculict T."/>
            <person name="Patil S."/>
            <person name="Pu L.-L."/>
            <person name="Saada N."/>
            <person name="Tang L."/>
            <person name="Weissenberger G."/>
            <person name="Zhu Y."/>
            <person name="Hemphill L."/>
            <person name="Shang Y."/>
            <person name="Youmans B."/>
            <person name="Ayvaz T."/>
            <person name="Ross M."/>
            <person name="Santibanez J."/>
            <person name="Aqrawi P."/>
            <person name="Gross S."/>
            <person name="Joshi V."/>
            <person name="Fowler G."/>
            <person name="Nazareth L."/>
            <person name="Reid J."/>
            <person name="Worley K."/>
            <person name="Petrosino J."/>
            <person name="Highlander S."/>
            <person name="Gibbs R."/>
        </authorList>
    </citation>
    <scope>NUCLEOTIDE SEQUENCE [LARGE SCALE GENOMIC DNA]</scope>
    <source>
        <strain evidence="1 2">871</strain>
    </source>
</reference>
<comment type="caution">
    <text evidence="1">The sequence shown here is derived from an EMBL/GenBank/DDBJ whole genome shotgun (WGS) entry which is preliminary data.</text>
</comment>
<dbReference type="HOGENOM" id="CLU_3236521_0_0_4"/>